<feature type="repeat" description="WD" evidence="1">
    <location>
        <begin position="266"/>
        <end position="307"/>
    </location>
</feature>
<protein>
    <submittedName>
        <fullName evidence="3">WD repeat-containing protein 97</fullName>
    </submittedName>
</protein>
<dbReference type="SUPFAM" id="SSF50998">
    <property type="entry name" value="Quinoprotein alcohol dehydrogenase-like"/>
    <property type="match status" value="1"/>
</dbReference>
<feature type="region of interest" description="Disordered" evidence="2">
    <location>
        <begin position="932"/>
        <end position="979"/>
    </location>
</feature>
<sequence length="1069" mass="118207">MVKDKTENLRVECLKSASPVRGNGEESFQMWKENVDKMNHGNVLTHGLHHVLHLSCKDPVCHMTCGEGAAGFASLHCSGHVRFYYPDGHLKDLSFCQSLTIHYAGLTSTHLPGRLVGWGPGAILTVLDAELNPLVHAVEPMDVRVCKILEHSNELVTAGMGNVSVWCLTHLICRKRVVEGLGRHVVFTHLALVPSRTQQGLRALAAYGQAVVVVDLTKGCIVDHKKNLHSREITGMVYCPLRDIVVTASDMTIRVWGLDWELQMAFVGHTALVTSLVLCPVSGLLLSSSLDGTLRCWRPEVGDQVQSVSIPMGCSPPLFLGGPDSAGTFFSYSTNSVDFWTFNCLYNLHCRLDGFLEGPVRQILTPLSPPSFQACVVCIHGNSNITVVEAETGAVLTRFQANGRVRCADYCVPKERLLVLTEDGVVSIASTLTSPVTILDEWHGIEHWDWPGGQVEANIGTVCCMVLYSDVIDTPSGQEEWRSLQMQRAQKPKKIKLLHDAKNRFLIILGHCGGCVSVLNMLSGKVQFRTSAHNNQNISSMQAHPNSGYLLTAGEDKALLVWRVFPCAQQCLSLHFSMLCDLPPILLALMGTQLTLALQDPENDTYSMVQYSLESQSRSDQQPNEEHHNKITGLCACYQLSVFASSSQDGTVRIWDMENRLLRILELNAEPECLAYCEGGDLLLGITGDLYRIPHTQLLPPDCRTQPPKTLPPIKHPTPPPTPPSESAPPSPPPAPPFPPKQPTSLPPPPSSSYLPEFLLQFVDEQWFQKMFPDLSTREEQHFAGELLNLMVYMNPDSFDTIVELLAMLADKQVDLKALVLCILQRLGVEEAELWLCPELDSWDSLTEHQPNQHCILRDMATHWLLTWTRKYMVHKGSVFLRSEGVQSLFTPVEVLQYFCSMQRGKQPRPPPPPPEGRKDAVIVPSGLASGYSHVVLPDPKPKPPKRRATARPRWPKKMAAASPEPPVKPAAKPETSPREDDWLIDFWVEPVTLILHEPAPVLHEPTPILHEPAPVLREPAPVAHEPAPVAHESAPVAHKPAPVAHESARAVHESAPAADEPAPYIIYN</sequence>
<dbReference type="Proteomes" id="UP000281406">
    <property type="component" value="Unassembled WGS sequence"/>
</dbReference>
<evidence type="ECO:0000256" key="2">
    <source>
        <dbReference type="SAM" id="MobiDB-lite"/>
    </source>
</evidence>
<comment type="caution">
    <text evidence="3">The sequence shown here is derived from an EMBL/GenBank/DDBJ whole genome shotgun (WGS) entry which is preliminary data.</text>
</comment>
<accession>A0A3N0XZL4</accession>
<keyword evidence="1" id="KW-0853">WD repeat</keyword>
<dbReference type="InterPro" id="IPR011047">
    <property type="entry name" value="Quinoprotein_ADH-like_sf"/>
</dbReference>
<evidence type="ECO:0000313" key="4">
    <source>
        <dbReference type="Proteomes" id="UP000281406"/>
    </source>
</evidence>
<dbReference type="PROSITE" id="PS50082">
    <property type="entry name" value="WD_REPEATS_2"/>
    <property type="match status" value="3"/>
</dbReference>
<dbReference type="PANTHER" id="PTHR45532">
    <property type="entry name" value="WD REPEAT-CONTAINING PROTEIN 97"/>
    <property type="match status" value="1"/>
</dbReference>
<feature type="region of interest" description="Disordered" evidence="2">
    <location>
        <begin position="698"/>
        <end position="751"/>
    </location>
</feature>
<dbReference type="PROSITE" id="PS50294">
    <property type="entry name" value="WD_REPEATS_REGION"/>
    <property type="match status" value="2"/>
</dbReference>
<gene>
    <name evidence="3" type="ORF">DPX16_16492</name>
</gene>
<dbReference type="OrthoDB" id="6262491at2759"/>
<dbReference type="Gene3D" id="6.10.250.1010">
    <property type="match status" value="1"/>
</dbReference>
<dbReference type="Pfam" id="PF00400">
    <property type="entry name" value="WD40"/>
    <property type="match status" value="4"/>
</dbReference>
<dbReference type="Gene3D" id="2.130.10.10">
    <property type="entry name" value="YVTN repeat-like/Quinoprotein amine dehydrogenase"/>
    <property type="match status" value="3"/>
</dbReference>
<keyword evidence="4" id="KW-1185">Reference proteome</keyword>
<evidence type="ECO:0000313" key="3">
    <source>
        <dbReference type="EMBL" id="ROK23448.1"/>
    </source>
</evidence>
<reference evidence="3 4" key="1">
    <citation type="submission" date="2018-10" db="EMBL/GenBank/DDBJ databases">
        <title>Genome assembly for a Yunnan-Guizhou Plateau 3E fish, Anabarilius grahami (Regan), and its evolutionary and genetic applications.</title>
        <authorList>
            <person name="Jiang W."/>
        </authorList>
    </citation>
    <scope>NUCLEOTIDE SEQUENCE [LARGE SCALE GENOMIC DNA]</scope>
    <source>
        <strain evidence="3">AG-KIZ</strain>
        <tissue evidence="3">Muscle</tissue>
    </source>
</reference>
<evidence type="ECO:0000256" key="1">
    <source>
        <dbReference type="PROSITE-ProRule" id="PRU00221"/>
    </source>
</evidence>
<name>A0A3N0XZL4_ANAGA</name>
<feature type="compositionally biased region" description="Basic residues" evidence="2">
    <location>
        <begin position="943"/>
        <end position="957"/>
    </location>
</feature>
<dbReference type="InterPro" id="IPR001680">
    <property type="entry name" value="WD40_rpt"/>
</dbReference>
<feature type="compositionally biased region" description="Pro residues" evidence="2">
    <location>
        <begin position="709"/>
        <end position="751"/>
    </location>
</feature>
<proteinExistence type="predicted"/>
<organism evidence="3 4">
    <name type="scientific">Anabarilius grahami</name>
    <name type="common">Kanglang fish</name>
    <name type="synonym">Barilius grahami</name>
    <dbReference type="NCBI Taxonomy" id="495550"/>
    <lineage>
        <taxon>Eukaryota</taxon>
        <taxon>Metazoa</taxon>
        <taxon>Chordata</taxon>
        <taxon>Craniata</taxon>
        <taxon>Vertebrata</taxon>
        <taxon>Euteleostomi</taxon>
        <taxon>Actinopterygii</taxon>
        <taxon>Neopterygii</taxon>
        <taxon>Teleostei</taxon>
        <taxon>Ostariophysi</taxon>
        <taxon>Cypriniformes</taxon>
        <taxon>Xenocyprididae</taxon>
        <taxon>Xenocypridinae</taxon>
        <taxon>Xenocypridinae incertae sedis</taxon>
        <taxon>Anabarilius</taxon>
    </lineage>
</organism>
<dbReference type="AlphaFoldDB" id="A0A3N0XZL4"/>
<dbReference type="SMART" id="SM00320">
    <property type="entry name" value="WD40"/>
    <property type="match status" value="5"/>
</dbReference>
<dbReference type="PANTHER" id="PTHR45532:SF1">
    <property type="entry name" value="WD REPEAT-CONTAINING PROTEIN 97"/>
    <property type="match status" value="1"/>
</dbReference>
<dbReference type="InterPro" id="IPR015943">
    <property type="entry name" value="WD40/YVTN_repeat-like_dom_sf"/>
</dbReference>
<dbReference type="EMBL" id="RJVU01057542">
    <property type="protein sequence ID" value="ROK23448.1"/>
    <property type="molecule type" value="Genomic_DNA"/>
</dbReference>
<feature type="repeat" description="WD" evidence="1">
    <location>
        <begin position="624"/>
        <end position="659"/>
    </location>
</feature>
<feature type="repeat" description="WD" evidence="1">
    <location>
        <begin position="531"/>
        <end position="564"/>
    </location>
</feature>